<evidence type="ECO:0000313" key="1">
    <source>
        <dbReference type="EMBL" id="MFD2840656.1"/>
    </source>
</evidence>
<dbReference type="PROSITE" id="PS51318">
    <property type="entry name" value="TAT"/>
    <property type="match status" value="1"/>
</dbReference>
<gene>
    <name evidence="1" type="ORF">ACFSYH_08745</name>
</gene>
<organism evidence="1 2">
    <name type="scientific">Populibacterium corticicola</name>
    <dbReference type="NCBI Taxonomy" id="1812826"/>
    <lineage>
        <taxon>Bacteria</taxon>
        <taxon>Bacillati</taxon>
        <taxon>Actinomycetota</taxon>
        <taxon>Actinomycetes</taxon>
        <taxon>Micrococcales</taxon>
        <taxon>Jonesiaceae</taxon>
        <taxon>Populibacterium</taxon>
    </lineage>
</organism>
<keyword evidence="2" id="KW-1185">Reference proteome</keyword>
<evidence type="ECO:0000313" key="2">
    <source>
        <dbReference type="Proteomes" id="UP001597391"/>
    </source>
</evidence>
<sequence>MHGNGLPIARRDFLIALGVLAGAGAMTVASGGRAEALTRIDENWRQALADQYFSDNPQINVRPLQDGIEVWEGDAGGYMIVESSRRELLEGSPTAVSPYRRVLGDAAYLGPGEYYALGADSAVGLLNGGLMNTRELRAIARDASDQFHETLVVSAVPERVSLMKKGDGLPLVKAGDVKSRVANYTYITGSTLYPNTEGTCGWVAGSLITRYWHAKSTARLLLPTKYRSGTNMTTSPNFATYLQNGRKNDSWARNVKDQLIWNAKKQGVKHTSAWALGNIGMWNELNAGYPFILFGNIPTDGKKKGAHAVVAYGQTKGGQLITHYGWSGFTNVVLNGGLVGSNTKFRLT</sequence>
<dbReference type="EMBL" id="JBHUOP010000003">
    <property type="protein sequence ID" value="MFD2840656.1"/>
    <property type="molecule type" value="Genomic_DNA"/>
</dbReference>
<proteinExistence type="predicted"/>
<dbReference type="InterPro" id="IPR006311">
    <property type="entry name" value="TAT_signal"/>
</dbReference>
<comment type="caution">
    <text evidence="1">The sequence shown here is derived from an EMBL/GenBank/DDBJ whole genome shotgun (WGS) entry which is preliminary data.</text>
</comment>
<dbReference type="Proteomes" id="UP001597391">
    <property type="component" value="Unassembled WGS sequence"/>
</dbReference>
<reference evidence="2" key="1">
    <citation type="journal article" date="2019" name="Int. J. Syst. Evol. Microbiol.">
        <title>The Global Catalogue of Microorganisms (GCM) 10K type strain sequencing project: providing services to taxonomists for standard genome sequencing and annotation.</title>
        <authorList>
            <consortium name="The Broad Institute Genomics Platform"/>
            <consortium name="The Broad Institute Genome Sequencing Center for Infectious Disease"/>
            <person name="Wu L."/>
            <person name="Ma J."/>
        </authorList>
    </citation>
    <scope>NUCLEOTIDE SEQUENCE [LARGE SCALE GENOMIC DNA]</scope>
    <source>
        <strain evidence="2">KCTC 33576</strain>
    </source>
</reference>
<name>A0ABW5XHB9_9MICO</name>
<protein>
    <submittedName>
        <fullName evidence="1">Cysteine peptidase</fullName>
    </submittedName>
</protein>
<dbReference type="RefSeq" id="WP_377466530.1">
    <property type="nucleotide sequence ID" value="NZ_JBHUOP010000003.1"/>
</dbReference>
<accession>A0ABW5XHB9</accession>